<dbReference type="Pfam" id="PF00271">
    <property type="entry name" value="Helicase_C"/>
    <property type="match status" value="1"/>
</dbReference>
<evidence type="ECO:0000256" key="3">
    <source>
        <dbReference type="ARBA" id="ARBA00022806"/>
    </source>
</evidence>
<dbReference type="InterPro" id="IPR007502">
    <property type="entry name" value="Helicase-assoc_dom"/>
</dbReference>
<dbReference type="GO" id="GO:0016787">
    <property type="term" value="F:hydrolase activity"/>
    <property type="evidence" value="ECO:0007669"/>
    <property type="project" value="UniProtKB-KW"/>
</dbReference>
<keyword evidence="7" id="KW-1185">Reference proteome</keyword>
<feature type="domain" description="Helicase C-terminal" evidence="5">
    <location>
        <begin position="1"/>
        <end position="129"/>
    </location>
</feature>
<dbReference type="PANTHER" id="PTHR18934">
    <property type="entry name" value="ATP-DEPENDENT RNA HELICASE"/>
    <property type="match status" value="1"/>
</dbReference>
<evidence type="ECO:0000259" key="5">
    <source>
        <dbReference type="PROSITE" id="PS51194"/>
    </source>
</evidence>
<dbReference type="Proteomes" id="UP000541444">
    <property type="component" value="Unassembled WGS sequence"/>
</dbReference>
<dbReference type="GO" id="GO:0000462">
    <property type="term" value="P:maturation of SSU-rRNA from tricistronic rRNA transcript (SSU-rRNA, 5.8S rRNA, LSU-rRNA)"/>
    <property type="evidence" value="ECO:0007669"/>
    <property type="project" value="TreeGrafter"/>
</dbReference>
<evidence type="ECO:0000256" key="4">
    <source>
        <dbReference type="ARBA" id="ARBA00022840"/>
    </source>
</evidence>
<dbReference type="SMART" id="SM00490">
    <property type="entry name" value="HELICc"/>
    <property type="match status" value="1"/>
</dbReference>
<dbReference type="SUPFAM" id="SSF52540">
    <property type="entry name" value="P-loop containing nucleoside triphosphate hydrolases"/>
    <property type="match status" value="1"/>
</dbReference>
<dbReference type="OrthoDB" id="1669929at2759"/>
<keyword evidence="1" id="KW-0547">Nucleotide-binding</keyword>
<proteinExistence type="predicted"/>
<dbReference type="Pfam" id="PF21010">
    <property type="entry name" value="HA2_C"/>
    <property type="match status" value="1"/>
</dbReference>
<keyword evidence="3" id="KW-0347">Helicase</keyword>
<sequence>MLPETTQFRVFEKMNEGERLVVVATNIAETSITIPGIKYVVDTGREKVKHYDPSNDTENYKVQWISKASADQRAGRAGRIGPGHCFRLYSPAVFSEILPEFSVPEISKEPLDGLKDFPFPTPPKTRALAEAERCLKFLEALDSSGKIMPLGKVMAHFPMSPRHSRMLLAVIQNMKNIYNYTRANLVLGYAIAVAAALSTSNPFHMQCEANYPDENNSSRNDKSEKVEAQKFCVHEENLSQKSLRRMARLAQEKFINPRCEALTITYVLQMFERAQSPVEFCQKHTLHLKTMKEMSKLRKQLLQTM</sequence>
<evidence type="ECO:0000313" key="6">
    <source>
        <dbReference type="EMBL" id="KAF6155432.1"/>
    </source>
</evidence>
<protein>
    <recommendedName>
        <fullName evidence="5">Helicase C-terminal domain-containing protein</fullName>
    </recommendedName>
</protein>
<dbReference type="GO" id="GO:0005730">
    <property type="term" value="C:nucleolus"/>
    <property type="evidence" value="ECO:0007669"/>
    <property type="project" value="TreeGrafter"/>
</dbReference>
<dbReference type="Pfam" id="PF04408">
    <property type="entry name" value="WHD_HA2"/>
    <property type="match status" value="1"/>
</dbReference>
<reference evidence="6 7" key="1">
    <citation type="journal article" date="2020" name="IScience">
        <title>Genome Sequencing of the Endangered Kingdonia uniflora (Circaeasteraceae, Ranunculales) Reveals Potential Mechanisms of Evolutionary Specialization.</title>
        <authorList>
            <person name="Sun Y."/>
            <person name="Deng T."/>
            <person name="Zhang A."/>
            <person name="Moore M.J."/>
            <person name="Landis J.B."/>
            <person name="Lin N."/>
            <person name="Zhang H."/>
            <person name="Zhang X."/>
            <person name="Huang J."/>
            <person name="Zhang X."/>
            <person name="Sun H."/>
            <person name="Wang H."/>
        </authorList>
    </citation>
    <scope>NUCLEOTIDE SEQUENCE [LARGE SCALE GENOMIC DNA]</scope>
    <source>
        <strain evidence="6">TB1705</strain>
        <tissue evidence="6">Leaf</tissue>
    </source>
</reference>
<dbReference type="CDD" id="cd18791">
    <property type="entry name" value="SF2_C_RHA"/>
    <property type="match status" value="1"/>
</dbReference>
<comment type="caution">
    <text evidence="6">The sequence shown here is derived from an EMBL/GenBank/DDBJ whole genome shotgun (WGS) entry which is preliminary data.</text>
</comment>
<dbReference type="SMART" id="SM00847">
    <property type="entry name" value="HA2"/>
    <property type="match status" value="1"/>
</dbReference>
<dbReference type="GO" id="GO:0004386">
    <property type="term" value="F:helicase activity"/>
    <property type="evidence" value="ECO:0007669"/>
    <property type="project" value="UniProtKB-KW"/>
</dbReference>
<gene>
    <name evidence="6" type="ORF">GIB67_019958</name>
</gene>
<dbReference type="PANTHER" id="PTHR18934:SF99">
    <property type="entry name" value="ATP-DEPENDENT RNA HELICASE DHX37-RELATED"/>
    <property type="match status" value="1"/>
</dbReference>
<dbReference type="GO" id="GO:0005524">
    <property type="term" value="F:ATP binding"/>
    <property type="evidence" value="ECO:0007669"/>
    <property type="project" value="UniProtKB-KW"/>
</dbReference>
<keyword evidence="4" id="KW-0067">ATP-binding</keyword>
<organism evidence="6 7">
    <name type="scientific">Kingdonia uniflora</name>
    <dbReference type="NCBI Taxonomy" id="39325"/>
    <lineage>
        <taxon>Eukaryota</taxon>
        <taxon>Viridiplantae</taxon>
        <taxon>Streptophyta</taxon>
        <taxon>Embryophyta</taxon>
        <taxon>Tracheophyta</taxon>
        <taxon>Spermatophyta</taxon>
        <taxon>Magnoliopsida</taxon>
        <taxon>Ranunculales</taxon>
        <taxon>Circaeasteraceae</taxon>
        <taxon>Kingdonia</taxon>
    </lineage>
</organism>
<dbReference type="AlphaFoldDB" id="A0A7J7MKT4"/>
<name>A0A7J7MKT4_9MAGN</name>
<evidence type="ECO:0000313" key="7">
    <source>
        <dbReference type="Proteomes" id="UP000541444"/>
    </source>
</evidence>
<dbReference type="Gene3D" id="1.20.120.1080">
    <property type="match status" value="1"/>
</dbReference>
<dbReference type="PROSITE" id="PS51194">
    <property type="entry name" value="HELICASE_CTER"/>
    <property type="match status" value="1"/>
</dbReference>
<evidence type="ECO:0000256" key="2">
    <source>
        <dbReference type="ARBA" id="ARBA00022801"/>
    </source>
</evidence>
<evidence type="ECO:0000256" key="1">
    <source>
        <dbReference type="ARBA" id="ARBA00022741"/>
    </source>
</evidence>
<dbReference type="InterPro" id="IPR048333">
    <property type="entry name" value="HA2_WH"/>
</dbReference>
<dbReference type="GO" id="GO:0003723">
    <property type="term" value="F:RNA binding"/>
    <property type="evidence" value="ECO:0007669"/>
    <property type="project" value="TreeGrafter"/>
</dbReference>
<feature type="non-terminal residue" evidence="6">
    <location>
        <position position="1"/>
    </location>
</feature>
<keyword evidence="2" id="KW-0378">Hydrolase</keyword>
<dbReference type="EMBL" id="JACGCM010001428">
    <property type="protein sequence ID" value="KAF6155432.1"/>
    <property type="molecule type" value="Genomic_DNA"/>
</dbReference>
<accession>A0A7J7MKT4</accession>
<dbReference type="InterPro" id="IPR027417">
    <property type="entry name" value="P-loop_NTPase"/>
</dbReference>
<dbReference type="InterPro" id="IPR001650">
    <property type="entry name" value="Helicase_C-like"/>
</dbReference>
<dbReference type="Gene3D" id="3.40.50.300">
    <property type="entry name" value="P-loop containing nucleotide triphosphate hydrolases"/>
    <property type="match status" value="1"/>
</dbReference>